<evidence type="ECO:0000256" key="1">
    <source>
        <dbReference type="SAM" id="MobiDB-lite"/>
    </source>
</evidence>
<keyword evidence="3" id="KW-1185">Reference proteome</keyword>
<evidence type="ECO:0008006" key="4">
    <source>
        <dbReference type="Google" id="ProtNLM"/>
    </source>
</evidence>
<accession>A0ABT0U218</accession>
<sequence length="125" mass="13779">MARKPKTPEPVSREAIAAAAVRLEMILRTFKECTEELDAGESLQVNYSQSLGRGLDALESFEPELRISLAMHRAGTPVQPVEPSPDEQTILDGHDDITDAVASRRRKKAAQPKATRKGTKKRDAK</sequence>
<comment type="caution">
    <text evidence="2">The sequence shown here is derived from an EMBL/GenBank/DDBJ whole genome shotgun (WGS) entry which is preliminary data.</text>
</comment>
<feature type="region of interest" description="Disordered" evidence="1">
    <location>
        <begin position="74"/>
        <end position="125"/>
    </location>
</feature>
<reference evidence="2 3" key="1">
    <citation type="journal article" date="2022" name="Syst. Appl. Microbiol.">
        <title>Rhodopirellula aestuarii sp. nov., a novel member of the genus Rhodopirellula isolated from brackish sediments collected in the Tagus River estuary, Portugal.</title>
        <authorList>
            <person name="Vitorino I.R."/>
            <person name="Klimek D."/>
            <person name="Calusinska M."/>
            <person name="Lobo-da-Cunha A."/>
            <person name="Vasconcelos V."/>
            <person name="Lage O.M."/>
        </authorList>
    </citation>
    <scope>NUCLEOTIDE SEQUENCE [LARGE SCALE GENOMIC DNA]</scope>
    <source>
        <strain evidence="2 3">ICT_H3.1</strain>
    </source>
</reference>
<dbReference type="EMBL" id="JAMQBK010000025">
    <property type="protein sequence ID" value="MCM2370933.1"/>
    <property type="molecule type" value="Genomic_DNA"/>
</dbReference>
<dbReference type="RefSeq" id="WP_250928573.1">
    <property type="nucleotide sequence ID" value="NZ_JAMQBK010000025.1"/>
</dbReference>
<evidence type="ECO:0000313" key="2">
    <source>
        <dbReference type="EMBL" id="MCM2370933.1"/>
    </source>
</evidence>
<feature type="compositionally biased region" description="Basic residues" evidence="1">
    <location>
        <begin position="103"/>
        <end position="125"/>
    </location>
</feature>
<dbReference type="Proteomes" id="UP001202961">
    <property type="component" value="Unassembled WGS sequence"/>
</dbReference>
<protein>
    <recommendedName>
        <fullName evidence="4">Terminase small subunit</fullName>
    </recommendedName>
</protein>
<gene>
    <name evidence="2" type="ORF">NB063_09970</name>
</gene>
<proteinExistence type="predicted"/>
<name>A0ABT0U218_9BACT</name>
<organism evidence="2 3">
    <name type="scientific">Aporhodopirellula aestuarii</name>
    <dbReference type="NCBI Taxonomy" id="2950107"/>
    <lineage>
        <taxon>Bacteria</taxon>
        <taxon>Pseudomonadati</taxon>
        <taxon>Planctomycetota</taxon>
        <taxon>Planctomycetia</taxon>
        <taxon>Pirellulales</taxon>
        <taxon>Pirellulaceae</taxon>
        <taxon>Aporhodopirellula</taxon>
    </lineage>
</organism>
<evidence type="ECO:0000313" key="3">
    <source>
        <dbReference type="Proteomes" id="UP001202961"/>
    </source>
</evidence>